<dbReference type="PANTHER" id="PTHR42714:SF6">
    <property type="entry name" value="TRANSLATION INITIATION FACTOR IF-2"/>
    <property type="match status" value="1"/>
</dbReference>
<dbReference type="RefSeq" id="WP_187559230.1">
    <property type="nucleotide sequence ID" value="NZ_JACRTP010000009.1"/>
</dbReference>
<dbReference type="Gene3D" id="3.40.50.11410">
    <property type="match status" value="1"/>
</dbReference>
<dbReference type="InterPro" id="IPR040644">
    <property type="entry name" value="HydF_tetramer"/>
</dbReference>
<dbReference type="InterPro" id="IPR003593">
    <property type="entry name" value="AAA+_ATPase"/>
</dbReference>
<evidence type="ECO:0000313" key="5">
    <source>
        <dbReference type="Proteomes" id="UP000661649"/>
    </source>
</evidence>
<dbReference type="NCBIfam" id="TIGR03918">
    <property type="entry name" value="GTP_HydF"/>
    <property type="match status" value="1"/>
</dbReference>
<sequence>MTTNLNQTPSANRTHIGIFGKRNAGKSSLINAITGQNYAIVSDVLGTTTDPVLKSMELLPLGPVVIIDTPGLDDEGELGALRIQKAYQILNKTDIAVLVIDASFGVTKEDSEILKRIHEKEIPCVIVVNKSDICPNCNLEDLPLPDSDSAILVSSKTGEHIHELKELLAQQASQDTIQKSIVADLLNPLDFVVLVVPIDSSAPKGRLILPQQQTIRDILEAKASAIVVQETELTETLNSLGKKPKMVITDSQVFKKVSAVTPDDILLTSFSILFARYKGNLKTLVDGASALDSLKNGDRILISEGCTHHRQCDDIGTVKLPNWIRSYTKKEVEFEFTSGTEFPLDLSSYKMIVHCGGCMLNEREMKYRLKCAEDAKIPITNYGTCIAYINGILERSLEPVKDFL</sequence>
<name>A0ABR7PEL3_9FIRM</name>
<dbReference type="NCBIfam" id="TIGR00231">
    <property type="entry name" value="small_GTP"/>
    <property type="match status" value="1"/>
</dbReference>
<dbReference type="Proteomes" id="UP000661649">
    <property type="component" value="Unassembled WGS sequence"/>
</dbReference>
<dbReference type="SUPFAM" id="SSF52540">
    <property type="entry name" value="P-loop containing nucleoside triphosphate hydrolases"/>
    <property type="match status" value="1"/>
</dbReference>
<dbReference type="Pfam" id="PF18133">
    <property type="entry name" value="HydF_tetramer"/>
    <property type="match status" value="1"/>
</dbReference>
<evidence type="ECO:0000313" key="4">
    <source>
        <dbReference type="EMBL" id="MBC8629864.1"/>
    </source>
</evidence>
<dbReference type="InterPro" id="IPR023873">
    <property type="entry name" value="FeFe-hyd_GTPase_HydF"/>
</dbReference>
<organism evidence="4 5">
    <name type="scientific">Blautia stercoris</name>
    <dbReference type="NCBI Taxonomy" id="871664"/>
    <lineage>
        <taxon>Bacteria</taxon>
        <taxon>Bacillati</taxon>
        <taxon>Bacillota</taxon>
        <taxon>Clostridia</taxon>
        <taxon>Lachnospirales</taxon>
        <taxon>Lachnospiraceae</taxon>
        <taxon>Blautia</taxon>
    </lineage>
</organism>
<dbReference type="SMART" id="SM00382">
    <property type="entry name" value="AAA"/>
    <property type="match status" value="1"/>
</dbReference>
<keyword evidence="2" id="KW-0342">GTP-binding</keyword>
<evidence type="ECO:0000256" key="1">
    <source>
        <dbReference type="ARBA" id="ARBA00022741"/>
    </source>
</evidence>
<keyword evidence="5" id="KW-1185">Reference proteome</keyword>
<reference evidence="4 5" key="1">
    <citation type="submission" date="2020-08" db="EMBL/GenBank/DDBJ databases">
        <title>Genome public.</title>
        <authorList>
            <person name="Liu C."/>
            <person name="Sun Q."/>
        </authorList>
    </citation>
    <scope>NUCLEOTIDE SEQUENCE [LARGE SCALE GENOMIC DNA]</scope>
    <source>
        <strain evidence="4 5">3_YM_SP_D4_24.mj</strain>
    </source>
</reference>
<dbReference type="Gene3D" id="3.40.50.300">
    <property type="entry name" value="P-loop containing nucleotide triphosphate hydrolases"/>
    <property type="match status" value="1"/>
</dbReference>
<dbReference type="PANTHER" id="PTHR42714">
    <property type="entry name" value="TRNA MODIFICATION GTPASE GTPBP3"/>
    <property type="match status" value="1"/>
</dbReference>
<evidence type="ECO:0000256" key="2">
    <source>
        <dbReference type="ARBA" id="ARBA00023134"/>
    </source>
</evidence>
<dbReference type="InterPro" id="IPR006073">
    <property type="entry name" value="GTP-bd"/>
</dbReference>
<dbReference type="InterPro" id="IPR041606">
    <property type="entry name" value="HydF_dimer"/>
</dbReference>
<dbReference type="CDD" id="cd00880">
    <property type="entry name" value="Era_like"/>
    <property type="match status" value="1"/>
</dbReference>
<dbReference type="EMBL" id="JACRTP010000009">
    <property type="protein sequence ID" value="MBC8629864.1"/>
    <property type="molecule type" value="Genomic_DNA"/>
</dbReference>
<comment type="caution">
    <text evidence="4">The sequence shown here is derived from an EMBL/GenBank/DDBJ whole genome shotgun (WGS) entry which is preliminary data.</text>
</comment>
<gene>
    <name evidence="4" type="primary">hydF</name>
    <name evidence="4" type="ORF">H8712_14855</name>
</gene>
<keyword evidence="1" id="KW-0547">Nucleotide-binding</keyword>
<accession>A0ABR7PEL3</accession>
<dbReference type="Pfam" id="PF01926">
    <property type="entry name" value="MMR_HSR1"/>
    <property type="match status" value="1"/>
</dbReference>
<proteinExistence type="predicted"/>
<protein>
    <submittedName>
        <fullName evidence="4">[FeFe] hydrogenase H-cluster maturation GTPase HydF</fullName>
    </submittedName>
</protein>
<dbReference type="InterPro" id="IPR027417">
    <property type="entry name" value="P-loop_NTPase"/>
</dbReference>
<dbReference type="Pfam" id="PF18128">
    <property type="entry name" value="HydF_dimer"/>
    <property type="match status" value="1"/>
</dbReference>
<dbReference type="Gene3D" id="3.40.50.11420">
    <property type="match status" value="1"/>
</dbReference>
<evidence type="ECO:0000259" key="3">
    <source>
        <dbReference type="SMART" id="SM00382"/>
    </source>
</evidence>
<dbReference type="InterPro" id="IPR005225">
    <property type="entry name" value="Small_GTP-bd"/>
</dbReference>
<feature type="domain" description="AAA+ ATPase" evidence="3">
    <location>
        <begin position="12"/>
        <end position="167"/>
    </location>
</feature>